<gene>
    <name evidence="2" type="ORF">B5V02_32425</name>
</gene>
<feature type="region of interest" description="Disordered" evidence="1">
    <location>
        <begin position="1"/>
        <end position="25"/>
    </location>
</feature>
<dbReference type="Proteomes" id="UP000248616">
    <property type="component" value="Unassembled WGS sequence"/>
</dbReference>
<comment type="caution">
    <text evidence="2">The sequence shown here is derived from an EMBL/GenBank/DDBJ whole genome shotgun (WGS) entry which is preliminary data.</text>
</comment>
<keyword evidence="3" id="KW-1185">Reference proteome</keyword>
<evidence type="ECO:0000256" key="1">
    <source>
        <dbReference type="SAM" id="MobiDB-lite"/>
    </source>
</evidence>
<evidence type="ECO:0000313" key="2">
    <source>
        <dbReference type="EMBL" id="PZV34466.1"/>
    </source>
</evidence>
<proteinExistence type="predicted"/>
<reference evidence="3" key="1">
    <citation type="submission" date="2017-03" db="EMBL/GenBank/DDBJ databases">
        <authorList>
            <person name="Safronova V.I."/>
            <person name="Sazanova A.L."/>
            <person name="Chirak E.R."/>
        </authorList>
    </citation>
    <scope>NUCLEOTIDE SEQUENCE [LARGE SCALE GENOMIC DNA]</scope>
    <source>
        <strain evidence="3">Ach-343</strain>
    </source>
</reference>
<accession>A0A2W7DT73</accession>
<name>A0A2W7DT73_9HYPH</name>
<evidence type="ECO:0000313" key="3">
    <source>
        <dbReference type="Proteomes" id="UP000248616"/>
    </source>
</evidence>
<protein>
    <submittedName>
        <fullName evidence="2">Uncharacterized protein</fullName>
    </submittedName>
</protein>
<dbReference type="EMBL" id="MZXV01000072">
    <property type="protein sequence ID" value="PZV34466.1"/>
    <property type="molecule type" value="Genomic_DNA"/>
</dbReference>
<sequence>MRGELAELDGQTPLTLAQTETGDRGHVPYRPIWAHLVVGICANPQPLEPLACLAPDTWHDAIATGWRRKHCLHYGIMQGIAFSRRLRSSLPSDGRNHC</sequence>
<dbReference type="AlphaFoldDB" id="A0A2W7DT73"/>
<organism evidence="2 3">
    <name type="scientific">Mesorhizobium kowhaii</name>
    <dbReference type="NCBI Taxonomy" id="1300272"/>
    <lineage>
        <taxon>Bacteria</taxon>
        <taxon>Pseudomonadati</taxon>
        <taxon>Pseudomonadota</taxon>
        <taxon>Alphaproteobacteria</taxon>
        <taxon>Hyphomicrobiales</taxon>
        <taxon>Phyllobacteriaceae</taxon>
        <taxon>Mesorhizobium</taxon>
    </lineage>
</organism>